<dbReference type="GO" id="GO:0140359">
    <property type="term" value="F:ABC-type transporter activity"/>
    <property type="evidence" value="ECO:0007669"/>
    <property type="project" value="InterPro"/>
</dbReference>
<dbReference type="HOGENOM" id="CLU_000604_84_3_6"/>
<dbReference type="eggNOG" id="COG1132">
    <property type="taxonomic scope" value="Bacteria"/>
</dbReference>
<dbReference type="GO" id="GO:0005886">
    <property type="term" value="C:plasma membrane"/>
    <property type="evidence" value="ECO:0007669"/>
    <property type="project" value="UniProtKB-SubCell"/>
</dbReference>
<feature type="transmembrane region" description="Helical" evidence="9">
    <location>
        <begin position="21"/>
        <end position="43"/>
    </location>
</feature>
<dbReference type="PANTHER" id="PTHR24221:SF654">
    <property type="entry name" value="ATP-BINDING CASSETTE SUB-FAMILY B MEMBER 6"/>
    <property type="match status" value="1"/>
</dbReference>
<keyword evidence="5" id="KW-0547">Nucleotide-binding</keyword>
<keyword evidence="6" id="KW-0067">ATP-binding</keyword>
<keyword evidence="7 9" id="KW-1133">Transmembrane helix</keyword>
<dbReference type="GO" id="GO:0034040">
    <property type="term" value="F:ATPase-coupled lipid transmembrane transporter activity"/>
    <property type="evidence" value="ECO:0007669"/>
    <property type="project" value="TreeGrafter"/>
</dbReference>
<evidence type="ECO:0008006" key="14">
    <source>
        <dbReference type="Google" id="ProtNLM"/>
    </source>
</evidence>
<dbReference type="SUPFAM" id="SSF52540">
    <property type="entry name" value="P-loop containing nucleoside triphosphate hydrolases"/>
    <property type="match status" value="1"/>
</dbReference>
<evidence type="ECO:0000256" key="2">
    <source>
        <dbReference type="ARBA" id="ARBA00022448"/>
    </source>
</evidence>
<dbReference type="Pfam" id="PF00005">
    <property type="entry name" value="ABC_tran"/>
    <property type="match status" value="1"/>
</dbReference>
<keyword evidence="4 9" id="KW-0812">Transmembrane</keyword>
<evidence type="ECO:0000256" key="3">
    <source>
        <dbReference type="ARBA" id="ARBA00022475"/>
    </source>
</evidence>
<proteinExistence type="predicted"/>
<comment type="subcellular location">
    <subcellularLocation>
        <location evidence="1">Cell membrane</location>
        <topology evidence="1">Multi-pass membrane protein</topology>
    </subcellularLocation>
</comment>
<dbReference type="PANTHER" id="PTHR24221">
    <property type="entry name" value="ATP-BINDING CASSETTE SUB-FAMILY B"/>
    <property type="match status" value="1"/>
</dbReference>
<feature type="transmembrane region" description="Helical" evidence="9">
    <location>
        <begin position="76"/>
        <end position="98"/>
    </location>
</feature>
<dbReference type="Proteomes" id="UP000013261">
    <property type="component" value="Unassembled WGS sequence"/>
</dbReference>
<name>N9MWX2_9GAMM</name>
<evidence type="ECO:0000256" key="7">
    <source>
        <dbReference type="ARBA" id="ARBA00022989"/>
    </source>
</evidence>
<dbReference type="RefSeq" id="WP_005186442.1">
    <property type="nucleotide sequence ID" value="NZ_KB850049.1"/>
</dbReference>
<feature type="transmembrane region" description="Helical" evidence="9">
    <location>
        <begin position="294"/>
        <end position="310"/>
    </location>
</feature>
<gene>
    <name evidence="12" type="ORF">F904_01305</name>
</gene>
<keyword evidence="8 9" id="KW-0472">Membrane</keyword>
<keyword evidence="13" id="KW-1185">Reference proteome</keyword>
<dbReference type="Gene3D" id="1.20.1560.10">
    <property type="entry name" value="ABC transporter type 1, transmembrane domain"/>
    <property type="match status" value="1"/>
</dbReference>
<dbReference type="SMART" id="SM00382">
    <property type="entry name" value="AAA"/>
    <property type="match status" value="1"/>
</dbReference>
<dbReference type="InterPro" id="IPR036640">
    <property type="entry name" value="ABC1_TM_sf"/>
</dbReference>
<evidence type="ECO:0000256" key="4">
    <source>
        <dbReference type="ARBA" id="ARBA00022692"/>
    </source>
</evidence>
<dbReference type="InterPro" id="IPR003593">
    <property type="entry name" value="AAA+_ATPase"/>
</dbReference>
<protein>
    <recommendedName>
        <fullName evidence="14">ABC transporter domain-containing protein</fullName>
    </recommendedName>
</protein>
<evidence type="ECO:0000256" key="5">
    <source>
        <dbReference type="ARBA" id="ARBA00022741"/>
    </source>
</evidence>
<dbReference type="GO" id="GO:0005524">
    <property type="term" value="F:ATP binding"/>
    <property type="evidence" value="ECO:0007669"/>
    <property type="project" value="UniProtKB-KW"/>
</dbReference>
<dbReference type="EMBL" id="APRL01000010">
    <property type="protein sequence ID" value="ENW94379.1"/>
    <property type="molecule type" value="Genomic_DNA"/>
</dbReference>
<reference evidence="12 13" key="1">
    <citation type="submission" date="2013-02" db="EMBL/GenBank/DDBJ databases">
        <title>The Genome Sequence of Acinetobacter sp. ANC 4105.</title>
        <authorList>
            <consortium name="The Broad Institute Genome Sequencing Platform"/>
            <consortium name="The Broad Institute Genome Sequencing Center for Infectious Disease"/>
            <person name="Cerqueira G."/>
            <person name="Feldgarden M."/>
            <person name="Courvalin P."/>
            <person name="Perichon B."/>
            <person name="Grillot-Courvalin C."/>
            <person name="Clermont D."/>
            <person name="Rocha E."/>
            <person name="Yoon E.-J."/>
            <person name="Nemec A."/>
            <person name="Walker B."/>
            <person name="Young S.K."/>
            <person name="Zeng Q."/>
            <person name="Gargeya S."/>
            <person name="Fitzgerald M."/>
            <person name="Haas B."/>
            <person name="Abouelleil A."/>
            <person name="Alvarado L."/>
            <person name="Arachchi H.M."/>
            <person name="Berlin A.M."/>
            <person name="Chapman S.B."/>
            <person name="Dewar J."/>
            <person name="Goldberg J."/>
            <person name="Griggs A."/>
            <person name="Gujja S."/>
            <person name="Hansen M."/>
            <person name="Howarth C."/>
            <person name="Imamovic A."/>
            <person name="Larimer J."/>
            <person name="McCowan C."/>
            <person name="Murphy C."/>
            <person name="Neiman D."/>
            <person name="Pearson M."/>
            <person name="Priest M."/>
            <person name="Roberts A."/>
            <person name="Saif S."/>
            <person name="Shea T."/>
            <person name="Sisk P."/>
            <person name="Sykes S."/>
            <person name="Wortman J."/>
            <person name="Nusbaum C."/>
            <person name="Birren B."/>
        </authorList>
    </citation>
    <scope>NUCLEOTIDE SEQUENCE [LARGE SCALE GENOMIC DNA]</scope>
    <source>
        <strain evidence="12 13">ANC 4105</strain>
    </source>
</reference>
<dbReference type="PATRIC" id="fig|1217703.3.peg.1254"/>
<keyword evidence="3" id="KW-1003">Cell membrane</keyword>
<evidence type="ECO:0000256" key="9">
    <source>
        <dbReference type="SAM" id="Phobius"/>
    </source>
</evidence>
<dbReference type="InterPro" id="IPR027417">
    <property type="entry name" value="P-loop_NTPase"/>
</dbReference>
<comment type="caution">
    <text evidence="12">The sequence shown here is derived from an EMBL/GenBank/DDBJ whole genome shotgun (WGS) entry which is preliminary data.</text>
</comment>
<evidence type="ECO:0000256" key="8">
    <source>
        <dbReference type="ARBA" id="ARBA00023136"/>
    </source>
</evidence>
<dbReference type="OrthoDB" id="9806127at2"/>
<dbReference type="InterPro" id="IPR003439">
    <property type="entry name" value="ABC_transporter-like_ATP-bd"/>
</dbReference>
<dbReference type="GO" id="GO:0016887">
    <property type="term" value="F:ATP hydrolysis activity"/>
    <property type="evidence" value="ECO:0007669"/>
    <property type="project" value="InterPro"/>
</dbReference>
<dbReference type="Gene3D" id="3.40.50.300">
    <property type="entry name" value="P-loop containing nucleotide triphosphate hydrolases"/>
    <property type="match status" value="1"/>
</dbReference>
<feature type="domain" description="ABC transmembrane type-1" evidence="11">
    <location>
        <begin position="27"/>
        <end position="325"/>
    </location>
</feature>
<sequence>MNFFRLVKELLSLLDKNQRRKLIILQLLMILMAIMELVGVASIGPFMAIVSNKDVIDTNSILNKIYLFSGVSSKDAFLLMVGGFVLLSIASGSLLSIYTTWKSSIFASTLGVQLSDRLYNYYISNNWLFHLNNNSSDLINNISVETLRVTNLIIQPMVLMNSRIILAIIISTAVIVFDPIVAIIGAFIFVFSYFLIYKLFSTKLKRHGETISKENSMRFRLMSEGFGGIKDLIMLQRYQRFGNKFVESGKALSYAHGSSFALANIPRYVMEFVAFGSVVILIIYLISINNSTSTLLPILSIYALAGLKLLPAMQQIYSCFAIIRGSHSSFDAIKNDLYHSLSTTEQLNKKNCSEEIKFVEEIKLKNIKYRYPLKDKDALVNVNLTIKQGQFVGIVGASGSGKSTLIDLILGLIIPTSGHIQIDESKLSDNNINSWRKEIGYVPQNVFLTETTVAENIAFGLEIGQIDSNKIREVVKAAGLESWLVATEERIFNESVGERGVNLSGGQRQRVGIARALYNDNKILVLDEITSALDRVSEEVVMNTINRLRSNKTIIMVTHKMDTIKQCDIIFVVENGLVIDSGKYEDLVNRHPIFEKQSDNLSS</sequence>
<evidence type="ECO:0000256" key="1">
    <source>
        <dbReference type="ARBA" id="ARBA00004651"/>
    </source>
</evidence>
<organism evidence="12 13">
    <name type="scientific">Acinetobacter dispersus</name>
    <dbReference type="NCBI Taxonomy" id="70348"/>
    <lineage>
        <taxon>Bacteria</taxon>
        <taxon>Pseudomonadati</taxon>
        <taxon>Pseudomonadota</taxon>
        <taxon>Gammaproteobacteria</taxon>
        <taxon>Moraxellales</taxon>
        <taxon>Moraxellaceae</taxon>
        <taxon>Acinetobacter</taxon>
    </lineage>
</organism>
<feature type="domain" description="ABC transporter" evidence="10">
    <location>
        <begin position="362"/>
        <end position="600"/>
    </location>
</feature>
<evidence type="ECO:0000259" key="11">
    <source>
        <dbReference type="PROSITE" id="PS50929"/>
    </source>
</evidence>
<dbReference type="InterPro" id="IPR011527">
    <property type="entry name" value="ABC1_TM_dom"/>
</dbReference>
<dbReference type="PROSITE" id="PS00211">
    <property type="entry name" value="ABC_TRANSPORTER_1"/>
    <property type="match status" value="1"/>
</dbReference>
<dbReference type="AlphaFoldDB" id="N9MWX2"/>
<keyword evidence="2" id="KW-0813">Transport</keyword>
<dbReference type="InterPro" id="IPR017871">
    <property type="entry name" value="ABC_transporter-like_CS"/>
</dbReference>
<evidence type="ECO:0000313" key="13">
    <source>
        <dbReference type="Proteomes" id="UP000013261"/>
    </source>
</evidence>
<feature type="transmembrane region" description="Helical" evidence="9">
    <location>
        <begin position="158"/>
        <end position="177"/>
    </location>
</feature>
<dbReference type="FunFam" id="3.40.50.300:FF:000299">
    <property type="entry name" value="ABC transporter ATP-binding protein/permease"/>
    <property type="match status" value="1"/>
</dbReference>
<dbReference type="InterPro" id="IPR039421">
    <property type="entry name" value="Type_1_exporter"/>
</dbReference>
<evidence type="ECO:0000256" key="6">
    <source>
        <dbReference type="ARBA" id="ARBA00022840"/>
    </source>
</evidence>
<accession>N9MWX2</accession>
<evidence type="ECO:0000259" key="10">
    <source>
        <dbReference type="PROSITE" id="PS50893"/>
    </source>
</evidence>
<dbReference type="PROSITE" id="PS50893">
    <property type="entry name" value="ABC_TRANSPORTER_2"/>
    <property type="match status" value="1"/>
</dbReference>
<feature type="transmembrane region" description="Helical" evidence="9">
    <location>
        <begin position="268"/>
        <end position="288"/>
    </location>
</feature>
<dbReference type="PROSITE" id="PS50929">
    <property type="entry name" value="ABC_TM1F"/>
    <property type="match status" value="1"/>
</dbReference>
<dbReference type="SUPFAM" id="SSF90123">
    <property type="entry name" value="ABC transporter transmembrane region"/>
    <property type="match status" value="1"/>
</dbReference>
<evidence type="ECO:0000313" key="12">
    <source>
        <dbReference type="EMBL" id="ENW94379.1"/>
    </source>
</evidence>